<evidence type="ECO:0000313" key="2">
    <source>
        <dbReference type="EMBL" id="UUY02310.1"/>
    </source>
</evidence>
<sequence length="117" mass="11809">MASRANFEAVYAPVMGVEMRPLTDETNTIRPPAARSLGSTALVTATWPTTLMSSCRRRSSVVSASTGPATTTPALLTTASSRSGNASASAVTCASSVTSTMTAVVPCGASPSLRTPA</sequence>
<reference evidence="3" key="1">
    <citation type="submission" date="2021-11" db="EMBL/GenBank/DDBJ databases">
        <title>Cultivation dependent microbiological survey of springs from the worlds oldest radium mine currently devoted to the extraction of radon-saturated water.</title>
        <authorList>
            <person name="Kapinusova G."/>
            <person name="Smrhova T."/>
            <person name="Strejcek M."/>
            <person name="Suman J."/>
            <person name="Jani K."/>
            <person name="Pajer P."/>
            <person name="Uhlik O."/>
        </authorList>
    </citation>
    <scope>NUCLEOTIDE SEQUENCE [LARGE SCALE GENOMIC DNA]</scope>
    <source>
        <strain evidence="3">J379</strain>
    </source>
</reference>
<dbReference type="Proteomes" id="UP001058860">
    <property type="component" value="Chromosome"/>
</dbReference>
<dbReference type="EMBL" id="CP088295">
    <property type="protein sequence ID" value="UUY02310.1"/>
    <property type="molecule type" value="Genomic_DNA"/>
</dbReference>
<feature type="region of interest" description="Disordered" evidence="1">
    <location>
        <begin position="57"/>
        <end position="84"/>
    </location>
</feature>
<protein>
    <submittedName>
        <fullName evidence="2">Uncharacterized protein</fullName>
    </submittedName>
</protein>
<accession>A0ABY5PCA5</accession>
<gene>
    <name evidence="2" type="ORF">LRS13_16540</name>
</gene>
<evidence type="ECO:0000313" key="3">
    <source>
        <dbReference type="Proteomes" id="UP001058860"/>
    </source>
</evidence>
<feature type="compositionally biased region" description="Low complexity" evidence="1">
    <location>
        <begin position="60"/>
        <end position="84"/>
    </location>
</feature>
<evidence type="ECO:0000256" key="1">
    <source>
        <dbReference type="SAM" id="MobiDB-lite"/>
    </source>
</evidence>
<name>A0ABY5PCA5_9ACTN</name>
<proteinExistence type="predicted"/>
<organism evidence="2 3">
    <name type="scientific">Svornostia abyssi</name>
    <dbReference type="NCBI Taxonomy" id="2898438"/>
    <lineage>
        <taxon>Bacteria</taxon>
        <taxon>Bacillati</taxon>
        <taxon>Actinomycetota</taxon>
        <taxon>Thermoleophilia</taxon>
        <taxon>Solirubrobacterales</taxon>
        <taxon>Baekduiaceae</taxon>
        <taxon>Svornostia</taxon>
    </lineage>
</organism>
<keyword evidence="3" id="KW-1185">Reference proteome</keyword>